<feature type="region of interest" description="Disordered" evidence="1">
    <location>
        <begin position="132"/>
        <end position="154"/>
    </location>
</feature>
<organism evidence="2 3">
    <name type="scientific">Spirodela intermedia</name>
    <name type="common">Intermediate duckweed</name>
    <dbReference type="NCBI Taxonomy" id="51605"/>
    <lineage>
        <taxon>Eukaryota</taxon>
        <taxon>Viridiplantae</taxon>
        <taxon>Streptophyta</taxon>
        <taxon>Embryophyta</taxon>
        <taxon>Tracheophyta</taxon>
        <taxon>Spermatophyta</taxon>
        <taxon>Magnoliopsida</taxon>
        <taxon>Liliopsida</taxon>
        <taxon>Araceae</taxon>
        <taxon>Lemnoideae</taxon>
        <taxon>Spirodela</taxon>
    </lineage>
</organism>
<feature type="compositionally biased region" description="Basic and acidic residues" evidence="1">
    <location>
        <begin position="78"/>
        <end position="87"/>
    </location>
</feature>
<protein>
    <submittedName>
        <fullName evidence="2">Uncharacterized protein</fullName>
    </submittedName>
</protein>
<reference evidence="2" key="1">
    <citation type="submission" date="2020-02" db="EMBL/GenBank/DDBJ databases">
        <authorList>
            <person name="Scholz U."/>
            <person name="Mascher M."/>
            <person name="Fiebig A."/>
        </authorList>
    </citation>
    <scope>NUCLEOTIDE SEQUENCE</scope>
</reference>
<feature type="compositionally biased region" description="Acidic residues" evidence="1">
    <location>
        <begin position="55"/>
        <end position="70"/>
    </location>
</feature>
<feature type="region of interest" description="Disordered" evidence="1">
    <location>
        <begin position="40"/>
        <end position="105"/>
    </location>
</feature>
<gene>
    <name evidence="2" type="ORF">SI8410_12016698</name>
</gene>
<dbReference type="EMBL" id="LR746275">
    <property type="protein sequence ID" value="CAA7406020.1"/>
    <property type="molecule type" value="Genomic_DNA"/>
</dbReference>
<evidence type="ECO:0000313" key="2">
    <source>
        <dbReference type="EMBL" id="CAA7406020.1"/>
    </source>
</evidence>
<dbReference type="Proteomes" id="UP000663760">
    <property type="component" value="Chromosome 12"/>
</dbReference>
<dbReference type="AlphaFoldDB" id="A0A7I8L823"/>
<feature type="compositionally biased region" description="Basic and acidic residues" evidence="1">
    <location>
        <begin position="40"/>
        <end position="49"/>
    </location>
</feature>
<accession>A0A7I8L823</accession>
<proteinExistence type="predicted"/>
<name>A0A7I8L823_SPIIN</name>
<feature type="compositionally biased region" description="Polar residues" evidence="1">
    <location>
        <begin position="1"/>
        <end position="12"/>
    </location>
</feature>
<feature type="region of interest" description="Disordered" evidence="1">
    <location>
        <begin position="1"/>
        <end position="23"/>
    </location>
</feature>
<evidence type="ECO:0000256" key="1">
    <source>
        <dbReference type="SAM" id="MobiDB-lite"/>
    </source>
</evidence>
<feature type="compositionally biased region" description="Acidic residues" evidence="1">
    <location>
        <begin position="88"/>
        <end position="102"/>
    </location>
</feature>
<evidence type="ECO:0000313" key="3">
    <source>
        <dbReference type="Proteomes" id="UP000663760"/>
    </source>
</evidence>
<keyword evidence="3" id="KW-1185">Reference proteome</keyword>
<sequence>MESRSVQSQDVSPSRCRKNEGQVENLRIQLRQLAEEFARFEAWGSKEDESPISLQEEEEEEEDDDDEEDRDNPFRTPSTERESSREEESNDQEQDQVQFEEDFSNKIPVYDEYPFDLLQVPIAAGDFCIEGDTTSPHISIEKRESDDGQIEQVR</sequence>